<dbReference type="Pfam" id="PF02602">
    <property type="entry name" value="HEM4"/>
    <property type="match status" value="1"/>
</dbReference>
<dbReference type="CDD" id="cd06578">
    <property type="entry name" value="HemD"/>
    <property type="match status" value="1"/>
</dbReference>
<keyword evidence="4" id="KW-0949">S-adenosyl-L-methionine</keyword>
<dbReference type="InterPro" id="IPR003754">
    <property type="entry name" value="4pyrrol_synth_uPrphyn_synth"/>
</dbReference>
<evidence type="ECO:0000259" key="6">
    <source>
        <dbReference type="Pfam" id="PF00590"/>
    </source>
</evidence>
<dbReference type="OrthoDB" id="9815856at2"/>
<keyword evidence="9" id="KW-1185">Reference proteome</keyword>
<dbReference type="eggNOG" id="COG1587">
    <property type="taxonomic scope" value="Bacteria"/>
</dbReference>
<dbReference type="Gene3D" id="3.30.950.10">
    <property type="entry name" value="Methyltransferase, Cobalt-precorrin-4 Transmethylase, Domain 2"/>
    <property type="match status" value="1"/>
</dbReference>
<evidence type="ECO:0000256" key="3">
    <source>
        <dbReference type="ARBA" id="ARBA00022679"/>
    </source>
</evidence>
<dbReference type="GO" id="GO:0032259">
    <property type="term" value="P:methylation"/>
    <property type="evidence" value="ECO:0007669"/>
    <property type="project" value="UniProtKB-KW"/>
</dbReference>
<dbReference type="FunFam" id="3.40.1010.10:FF:000001">
    <property type="entry name" value="Siroheme synthase"/>
    <property type="match status" value="1"/>
</dbReference>
<dbReference type="InterPro" id="IPR003043">
    <property type="entry name" value="Uropor_MeTrfase_CS"/>
</dbReference>
<dbReference type="eggNOG" id="COG0007">
    <property type="taxonomic scope" value="Bacteria"/>
</dbReference>
<dbReference type="GO" id="GO:0019354">
    <property type="term" value="P:siroheme biosynthetic process"/>
    <property type="evidence" value="ECO:0007669"/>
    <property type="project" value="InterPro"/>
</dbReference>
<evidence type="ECO:0000256" key="5">
    <source>
        <dbReference type="ARBA" id="ARBA00023244"/>
    </source>
</evidence>
<name>A0A0L6JQD8_9FIRM</name>
<dbReference type="EMBL" id="LGTC01000001">
    <property type="protein sequence ID" value="KNY28004.1"/>
    <property type="molecule type" value="Genomic_DNA"/>
</dbReference>
<dbReference type="GO" id="GO:0004852">
    <property type="term" value="F:uroporphyrinogen-III synthase activity"/>
    <property type="evidence" value="ECO:0007669"/>
    <property type="project" value="InterPro"/>
</dbReference>
<dbReference type="RefSeq" id="WP_036939052.1">
    <property type="nucleotide sequence ID" value="NZ_JQKC01000008.1"/>
</dbReference>
<dbReference type="STRING" id="398512.Bccel_3275"/>
<protein>
    <recommendedName>
        <fullName evidence="1">uroporphyrinogen-III C-methyltransferase</fullName>
        <ecNumber evidence="1">2.1.1.107</ecNumber>
    </recommendedName>
</protein>
<dbReference type="PANTHER" id="PTHR45790:SF3">
    <property type="entry name" value="S-ADENOSYL-L-METHIONINE-DEPENDENT UROPORPHYRINOGEN III METHYLTRANSFERASE, CHLOROPLASTIC"/>
    <property type="match status" value="1"/>
</dbReference>
<feature type="domain" description="Tetrapyrrole biosynthesis uroporphyrinogen III synthase" evidence="7">
    <location>
        <begin position="270"/>
        <end position="498"/>
    </location>
</feature>
<dbReference type="AlphaFoldDB" id="A0A0L6JQD8"/>
<keyword evidence="2 8" id="KW-0489">Methyltransferase</keyword>
<dbReference type="InterPro" id="IPR006366">
    <property type="entry name" value="CobA/CysG_C"/>
</dbReference>
<proteinExistence type="predicted"/>
<dbReference type="InterPro" id="IPR035996">
    <property type="entry name" value="4pyrrol_Methylase_sf"/>
</dbReference>
<dbReference type="InterPro" id="IPR000878">
    <property type="entry name" value="4pyrrol_Mease"/>
</dbReference>
<dbReference type="CDD" id="cd11642">
    <property type="entry name" value="SUMT"/>
    <property type="match status" value="1"/>
</dbReference>
<comment type="caution">
    <text evidence="8">The sequence shown here is derived from an EMBL/GenBank/DDBJ whole genome shotgun (WGS) entry which is preliminary data.</text>
</comment>
<dbReference type="NCBIfam" id="TIGR01469">
    <property type="entry name" value="cobA_cysG_Cterm"/>
    <property type="match status" value="1"/>
</dbReference>
<evidence type="ECO:0000313" key="8">
    <source>
        <dbReference type="EMBL" id="KNY28004.1"/>
    </source>
</evidence>
<gene>
    <name evidence="8" type="ORF">Bccel_3275</name>
</gene>
<dbReference type="InterPro" id="IPR036108">
    <property type="entry name" value="4pyrrol_syn_uPrphyn_synt_sf"/>
</dbReference>
<dbReference type="InterPro" id="IPR014777">
    <property type="entry name" value="4pyrrole_Mease_sub1"/>
</dbReference>
<evidence type="ECO:0000256" key="4">
    <source>
        <dbReference type="ARBA" id="ARBA00022691"/>
    </source>
</evidence>
<dbReference type="Gene3D" id="3.40.1010.10">
    <property type="entry name" value="Cobalt-precorrin-4 Transmethylase, Domain 1"/>
    <property type="match status" value="1"/>
</dbReference>
<dbReference type="Proteomes" id="UP000036923">
    <property type="component" value="Unassembled WGS sequence"/>
</dbReference>
<evidence type="ECO:0000313" key="9">
    <source>
        <dbReference type="Proteomes" id="UP000036923"/>
    </source>
</evidence>
<evidence type="ECO:0000256" key="2">
    <source>
        <dbReference type="ARBA" id="ARBA00022603"/>
    </source>
</evidence>
<keyword evidence="3 8" id="KW-0808">Transferase</keyword>
<reference evidence="9" key="1">
    <citation type="submission" date="2015-07" db="EMBL/GenBank/DDBJ databases">
        <title>Near-Complete Genome Sequence of the Cellulolytic Bacterium Bacteroides (Pseudobacteroides) cellulosolvens ATCC 35603.</title>
        <authorList>
            <person name="Dassa B."/>
            <person name="Utturkar S.M."/>
            <person name="Klingeman D.M."/>
            <person name="Hurt R.A."/>
            <person name="Keller M."/>
            <person name="Xu J."/>
            <person name="Reddy Y.H.K."/>
            <person name="Borovok I."/>
            <person name="Grinberg I.R."/>
            <person name="Lamed R."/>
            <person name="Zhivin O."/>
            <person name="Bayer E.A."/>
            <person name="Brown S.D."/>
        </authorList>
    </citation>
    <scope>NUCLEOTIDE SEQUENCE [LARGE SCALE GENOMIC DNA]</scope>
    <source>
        <strain evidence="9">DSM 2933</strain>
    </source>
</reference>
<keyword evidence="8" id="KW-0456">Lyase</keyword>
<accession>A0A0L6JQD8</accession>
<dbReference type="SUPFAM" id="SSF69618">
    <property type="entry name" value="HemD-like"/>
    <property type="match status" value="1"/>
</dbReference>
<dbReference type="PATRIC" id="fig|398512.5.peg.3433"/>
<dbReference type="Gene3D" id="3.40.50.10090">
    <property type="match status" value="2"/>
</dbReference>
<dbReference type="SUPFAM" id="SSF53790">
    <property type="entry name" value="Tetrapyrrole methylase"/>
    <property type="match status" value="1"/>
</dbReference>
<dbReference type="InterPro" id="IPR050161">
    <property type="entry name" value="Siro_Cobalamin_biosynth"/>
</dbReference>
<dbReference type="Pfam" id="PF00590">
    <property type="entry name" value="TP_methylase"/>
    <property type="match status" value="1"/>
</dbReference>
<dbReference type="EC" id="2.1.1.107" evidence="1"/>
<dbReference type="FunFam" id="3.30.950.10:FF:000001">
    <property type="entry name" value="Siroheme synthase"/>
    <property type="match status" value="1"/>
</dbReference>
<dbReference type="InterPro" id="IPR014776">
    <property type="entry name" value="4pyrrole_Mease_sub2"/>
</dbReference>
<organism evidence="8 9">
    <name type="scientific">Pseudobacteroides cellulosolvens ATCC 35603 = DSM 2933</name>
    <dbReference type="NCBI Taxonomy" id="398512"/>
    <lineage>
        <taxon>Bacteria</taxon>
        <taxon>Bacillati</taxon>
        <taxon>Bacillota</taxon>
        <taxon>Clostridia</taxon>
        <taxon>Eubacteriales</taxon>
        <taxon>Oscillospiraceae</taxon>
        <taxon>Pseudobacteroides</taxon>
    </lineage>
</organism>
<dbReference type="PANTHER" id="PTHR45790">
    <property type="entry name" value="SIROHEME SYNTHASE-RELATED"/>
    <property type="match status" value="1"/>
</dbReference>
<dbReference type="NCBIfam" id="NF004790">
    <property type="entry name" value="PRK06136.1"/>
    <property type="match status" value="1"/>
</dbReference>
<dbReference type="GO" id="GO:0004851">
    <property type="term" value="F:uroporphyrin-III C-methyltransferase activity"/>
    <property type="evidence" value="ECO:0007669"/>
    <property type="project" value="UniProtKB-EC"/>
</dbReference>
<dbReference type="PROSITE" id="PS00839">
    <property type="entry name" value="SUMT_1"/>
    <property type="match status" value="1"/>
</dbReference>
<evidence type="ECO:0000256" key="1">
    <source>
        <dbReference type="ARBA" id="ARBA00012162"/>
    </source>
</evidence>
<evidence type="ECO:0000259" key="7">
    <source>
        <dbReference type="Pfam" id="PF02602"/>
    </source>
</evidence>
<feature type="domain" description="Tetrapyrrole methylase" evidence="6">
    <location>
        <begin position="8"/>
        <end position="219"/>
    </location>
</feature>
<keyword evidence="5" id="KW-0627">Porphyrin biosynthesis</keyword>
<sequence length="507" mass="55776">MIDKKGIVYILGAGPGDYGLLTLKAADCIRKADVIVYDRLINASIFSLAKKDAEYINVGKMPDHHAVPQETINQILLDKALEGRVVARVKGGDPFIFGRGGEEAEVLQKNGIEFEIVPGITSAVAAAAYAGIPVTHREYCSSLHIITGHEKPGRDESFIDYEVISKLEGTLVFLMGMKNLDEISTNLIKHGKKSTTPAAVIERGTTISQRVVVGTLEDISKKVIDEGIKSPAVTVIGNVVALSERLNWFPKGKLKGKRIVVTRAREQASSLVEEIRKLGGDVIEFPTIRIEEPLDYQHFDRVLRDLNTYKWVVFTSVNGVKGFFKRMRTLKIDIRSLAGIHIAAVGEATAMELSEVGLNVDYMPDDYTTKELLKGLVELMGKGEKVLLARADIASKELSEGLKSNDIDFEELTVYRTVMEASMKSTVEDYLKQNKVDFITFASSSTVKNFIEILGKENMELLSKTKIVCIGPVTSQTAKESGLFVSAVADKYTIDGLVDKLVELSEE</sequence>